<gene>
    <name evidence="3" type="ORF">DIE28_00080</name>
    <name evidence="4" type="ORF">SAMN05421641_1357</name>
</gene>
<feature type="transmembrane region" description="Helical" evidence="1">
    <location>
        <begin position="91"/>
        <end position="115"/>
    </location>
</feature>
<comment type="subcellular location">
    <subcellularLocation>
        <location evidence="1">Cell inner membrane</location>
        <topology evidence="1">Multi-pass membrane protein</topology>
    </subcellularLocation>
</comment>
<dbReference type="Proteomes" id="UP000323956">
    <property type="component" value="Unassembled WGS sequence"/>
</dbReference>
<evidence type="ECO:0000313" key="3">
    <source>
        <dbReference type="EMBL" id="RDW14871.1"/>
    </source>
</evidence>
<name>A0A1N6ZHK0_9RHOB</name>
<dbReference type="InterPro" id="IPR031308">
    <property type="entry name" value="UCP028777"/>
</dbReference>
<dbReference type="InterPro" id="IPR052937">
    <property type="entry name" value="Inner_membrane_protein"/>
</dbReference>
<evidence type="ECO:0000259" key="2">
    <source>
        <dbReference type="Pfam" id="PF03733"/>
    </source>
</evidence>
<dbReference type="Pfam" id="PF03733">
    <property type="entry name" value="YccF"/>
    <property type="match status" value="2"/>
</dbReference>
<keyword evidence="1" id="KW-1003">Cell membrane</keyword>
<feature type="domain" description="Inner membrane component" evidence="2">
    <location>
        <begin position="5"/>
        <end position="54"/>
    </location>
</feature>
<proteinExistence type="predicted"/>
<keyword evidence="1" id="KW-0812">Transmembrane</keyword>
<dbReference type="Proteomes" id="UP000256679">
    <property type="component" value="Unassembled WGS sequence"/>
</dbReference>
<dbReference type="EMBL" id="QFCQ01000001">
    <property type="protein sequence ID" value="RDW14871.1"/>
    <property type="molecule type" value="Genomic_DNA"/>
</dbReference>
<feature type="domain" description="Inner membrane component" evidence="2">
    <location>
        <begin position="80"/>
        <end position="130"/>
    </location>
</feature>
<protein>
    <recommendedName>
        <fullName evidence="1">Inner membrane protein YccF</fullName>
    </recommendedName>
</protein>
<organism evidence="4 6">
    <name type="scientific">Paracoccus thiocyanatus</name>
    <dbReference type="NCBI Taxonomy" id="34006"/>
    <lineage>
        <taxon>Bacteria</taxon>
        <taxon>Pseudomonadati</taxon>
        <taxon>Pseudomonadota</taxon>
        <taxon>Alphaproteobacteria</taxon>
        <taxon>Rhodobacterales</taxon>
        <taxon>Paracoccaceae</taxon>
        <taxon>Paracoccus</taxon>
    </lineage>
</organism>
<feature type="transmembrane region" description="Helical" evidence="1">
    <location>
        <begin position="12"/>
        <end position="37"/>
    </location>
</feature>
<dbReference type="RefSeq" id="WP_115754106.1">
    <property type="nucleotide sequence ID" value="NZ_FTMK01000035.1"/>
</dbReference>
<evidence type="ECO:0000256" key="1">
    <source>
        <dbReference type="PIRNR" id="PIRNR028777"/>
    </source>
</evidence>
<keyword evidence="5" id="KW-1185">Reference proteome</keyword>
<keyword evidence="1" id="KW-1133">Transmembrane helix</keyword>
<feature type="transmembrane region" description="Helical" evidence="1">
    <location>
        <begin position="67"/>
        <end position="85"/>
    </location>
</feature>
<dbReference type="AlphaFoldDB" id="A0A1N6ZHK0"/>
<sequence>MRFAGNVIWFVLGGWFIALVWLLGAAVFALTIIGLPLTRAAIEMARLSAWPFGKEVVHVRDLDRKQLSAGTAATGTIGFVFNLLWAVSFGIVLFLSYLVAGVLNCLTIIGIPFGLQSFKLAGLSFWPVGRRVVAVEVARMVRDEKAADLLARYRRA</sequence>
<keyword evidence="1" id="KW-0472">Membrane</keyword>
<dbReference type="OrthoDB" id="3238663at2"/>
<evidence type="ECO:0000313" key="6">
    <source>
        <dbReference type="Proteomes" id="UP000323956"/>
    </source>
</evidence>
<accession>A0A1N6ZHK0</accession>
<keyword evidence="1" id="KW-0997">Cell inner membrane</keyword>
<reference evidence="4 6" key="1">
    <citation type="submission" date="2017-01" db="EMBL/GenBank/DDBJ databases">
        <authorList>
            <person name="Varghese N."/>
            <person name="Submissions S."/>
        </authorList>
    </citation>
    <scope>NUCLEOTIDE SEQUENCE [LARGE SCALE GENOMIC DNA]</scope>
    <source>
        <strain evidence="4 6">ATCC 700171</strain>
    </source>
</reference>
<dbReference type="EMBL" id="FTMK01000035">
    <property type="protein sequence ID" value="SIR26257.1"/>
    <property type="molecule type" value="Genomic_DNA"/>
</dbReference>
<dbReference type="PANTHER" id="PTHR42903">
    <property type="entry name" value="INNER MEMBRANE PROTEIN YCCF"/>
    <property type="match status" value="1"/>
</dbReference>
<dbReference type="PANTHER" id="PTHR42903:SF1">
    <property type="entry name" value="INNER MEMBRANE PROTEIN YCCF"/>
    <property type="match status" value="1"/>
</dbReference>
<dbReference type="InterPro" id="IPR005185">
    <property type="entry name" value="YccF"/>
</dbReference>
<evidence type="ECO:0000313" key="4">
    <source>
        <dbReference type="EMBL" id="SIR26257.1"/>
    </source>
</evidence>
<dbReference type="GO" id="GO:0005886">
    <property type="term" value="C:plasma membrane"/>
    <property type="evidence" value="ECO:0007669"/>
    <property type="project" value="UniProtKB-SubCell"/>
</dbReference>
<reference evidence="3 5" key="2">
    <citation type="submission" date="2018-05" db="EMBL/GenBank/DDBJ databases">
        <title>Whole genome sequencing of Paracoccus thiocyanatus SST.</title>
        <authorList>
            <person name="Ghosh W."/>
            <person name="Rameez M.J."/>
            <person name="Roy C."/>
        </authorList>
    </citation>
    <scope>NUCLEOTIDE SEQUENCE [LARGE SCALE GENOMIC DNA]</scope>
    <source>
        <strain evidence="3 5">SST</strain>
    </source>
</reference>
<dbReference type="PIRSF" id="PIRSF028777">
    <property type="entry name" value="UCP028777"/>
    <property type="match status" value="1"/>
</dbReference>
<evidence type="ECO:0000313" key="5">
    <source>
        <dbReference type="Proteomes" id="UP000256679"/>
    </source>
</evidence>